<evidence type="ECO:0000313" key="7">
    <source>
        <dbReference type="EMBL" id="MQY21481.1"/>
    </source>
</evidence>
<dbReference type="InterPro" id="IPR036271">
    <property type="entry name" value="Tet_transcr_reg_TetR-rel_C_sf"/>
</dbReference>
<keyword evidence="3 5" id="KW-0238">DNA-binding</keyword>
<evidence type="ECO:0000259" key="6">
    <source>
        <dbReference type="PROSITE" id="PS50977"/>
    </source>
</evidence>
<accession>A0A7K0D7E5</accession>
<dbReference type="PROSITE" id="PS50977">
    <property type="entry name" value="HTH_TETR_2"/>
    <property type="match status" value="1"/>
</dbReference>
<dbReference type="Proteomes" id="UP000438448">
    <property type="component" value="Unassembled WGS sequence"/>
</dbReference>
<reference evidence="7 8" key="1">
    <citation type="submission" date="2019-10" db="EMBL/GenBank/DDBJ databases">
        <title>Nocardia macrotermitis sp. nov. and Nocardia aurantia sp. nov., isolated from the gut of fungus growing-termite Macrotermes natalensis.</title>
        <authorList>
            <person name="Benndorf R."/>
            <person name="Schwitalla J."/>
            <person name="Martin K."/>
            <person name="De Beer W."/>
            <person name="Kaster A.-K."/>
            <person name="Vollmers J."/>
            <person name="Poulsen M."/>
            <person name="Beemelmanns C."/>
        </authorList>
    </citation>
    <scope>NUCLEOTIDE SEQUENCE [LARGE SCALE GENOMIC DNA]</scope>
    <source>
        <strain evidence="7 8">RB20</strain>
    </source>
</reference>
<evidence type="ECO:0000256" key="4">
    <source>
        <dbReference type="ARBA" id="ARBA00023163"/>
    </source>
</evidence>
<evidence type="ECO:0000256" key="2">
    <source>
        <dbReference type="ARBA" id="ARBA00023015"/>
    </source>
</evidence>
<dbReference type="PRINTS" id="PR00455">
    <property type="entry name" value="HTHTETR"/>
</dbReference>
<dbReference type="SUPFAM" id="SSF48498">
    <property type="entry name" value="Tetracyclin repressor-like, C-terminal domain"/>
    <property type="match status" value="1"/>
</dbReference>
<dbReference type="Pfam" id="PF00440">
    <property type="entry name" value="TetR_N"/>
    <property type="match status" value="1"/>
</dbReference>
<keyword evidence="8" id="KW-1185">Reference proteome</keyword>
<keyword evidence="4" id="KW-0804">Transcription</keyword>
<evidence type="ECO:0000256" key="1">
    <source>
        <dbReference type="ARBA" id="ARBA00022491"/>
    </source>
</evidence>
<evidence type="ECO:0000256" key="5">
    <source>
        <dbReference type="PROSITE-ProRule" id="PRU00335"/>
    </source>
</evidence>
<dbReference type="PANTHER" id="PTHR30055:SF175">
    <property type="entry name" value="HTH-TYPE TRANSCRIPTIONAL REPRESSOR KSTR2"/>
    <property type="match status" value="1"/>
</dbReference>
<proteinExistence type="predicted"/>
<keyword evidence="2" id="KW-0805">Transcription regulation</keyword>
<dbReference type="InterPro" id="IPR050109">
    <property type="entry name" value="HTH-type_TetR-like_transc_reg"/>
</dbReference>
<feature type="DNA-binding region" description="H-T-H motif" evidence="5">
    <location>
        <begin position="35"/>
        <end position="54"/>
    </location>
</feature>
<dbReference type="GO" id="GO:0003700">
    <property type="term" value="F:DNA-binding transcription factor activity"/>
    <property type="evidence" value="ECO:0007669"/>
    <property type="project" value="TreeGrafter"/>
</dbReference>
<name>A0A7K0D7E5_9NOCA</name>
<dbReference type="AlphaFoldDB" id="A0A7K0D7E5"/>
<organism evidence="7 8">
    <name type="scientific">Nocardia macrotermitis</name>
    <dbReference type="NCBI Taxonomy" id="2585198"/>
    <lineage>
        <taxon>Bacteria</taxon>
        <taxon>Bacillati</taxon>
        <taxon>Actinomycetota</taxon>
        <taxon>Actinomycetes</taxon>
        <taxon>Mycobacteriales</taxon>
        <taxon>Nocardiaceae</taxon>
        <taxon>Nocardia</taxon>
    </lineage>
</organism>
<dbReference type="SUPFAM" id="SSF46689">
    <property type="entry name" value="Homeodomain-like"/>
    <property type="match status" value="1"/>
</dbReference>
<dbReference type="Gene3D" id="1.10.10.60">
    <property type="entry name" value="Homeodomain-like"/>
    <property type="match status" value="1"/>
</dbReference>
<dbReference type="Pfam" id="PF17932">
    <property type="entry name" value="TetR_C_24"/>
    <property type="match status" value="1"/>
</dbReference>
<evidence type="ECO:0000313" key="8">
    <source>
        <dbReference type="Proteomes" id="UP000438448"/>
    </source>
</evidence>
<keyword evidence="1" id="KW-0678">Repressor</keyword>
<dbReference type="GO" id="GO:0000976">
    <property type="term" value="F:transcription cis-regulatory region binding"/>
    <property type="evidence" value="ECO:0007669"/>
    <property type="project" value="TreeGrafter"/>
</dbReference>
<dbReference type="InterPro" id="IPR041490">
    <property type="entry name" value="KstR2_TetR_C"/>
</dbReference>
<protein>
    <submittedName>
        <fullName evidence="7">HTH-type transcriptional repressor KstR2</fullName>
    </submittedName>
</protein>
<gene>
    <name evidence="7" type="primary">kstR2_2</name>
    <name evidence="7" type="ORF">NRB20_45920</name>
</gene>
<sequence length="219" mass="24825">MARPPGHGPQYQIKRDEIIDTAAALFARNGYAATGIVEIGETVGLAKGALYYYIGSKENLLIEIQERVLDPLLEISARIQALEAAPTVKLRLLSEELLTVIFERLDHIWVYEHDYRQLSEPNLERMLKRRRQFEEVVRALLVAAMDEGVFREADPSLATLQFLNMHNHTYQWVKPGQQWTASYLSQTYCRTLFTGFSDGKCDIEALEAAVTEHRAAASA</sequence>
<dbReference type="Gene3D" id="1.10.357.10">
    <property type="entry name" value="Tetracycline Repressor, domain 2"/>
    <property type="match status" value="1"/>
</dbReference>
<dbReference type="InterPro" id="IPR001647">
    <property type="entry name" value="HTH_TetR"/>
</dbReference>
<dbReference type="InterPro" id="IPR009057">
    <property type="entry name" value="Homeodomain-like_sf"/>
</dbReference>
<dbReference type="EMBL" id="WEGK01000010">
    <property type="protein sequence ID" value="MQY21481.1"/>
    <property type="molecule type" value="Genomic_DNA"/>
</dbReference>
<feature type="domain" description="HTH tetR-type" evidence="6">
    <location>
        <begin position="12"/>
        <end position="72"/>
    </location>
</feature>
<evidence type="ECO:0000256" key="3">
    <source>
        <dbReference type="ARBA" id="ARBA00023125"/>
    </source>
</evidence>
<dbReference type="RefSeq" id="WP_319945275.1">
    <property type="nucleotide sequence ID" value="NZ_WEGK01000010.1"/>
</dbReference>
<comment type="caution">
    <text evidence="7">The sequence shown here is derived from an EMBL/GenBank/DDBJ whole genome shotgun (WGS) entry which is preliminary data.</text>
</comment>
<dbReference type="PANTHER" id="PTHR30055">
    <property type="entry name" value="HTH-TYPE TRANSCRIPTIONAL REGULATOR RUTR"/>
    <property type="match status" value="1"/>
</dbReference>